<evidence type="ECO:0000313" key="2">
    <source>
        <dbReference type="EMBL" id="TDC14106.1"/>
    </source>
</evidence>
<dbReference type="RefSeq" id="WP_132416299.1">
    <property type="nucleotide sequence ID" value="NZ_SMKA01000479.1"/>
</dbReference>
<name>A0A4V6PA21_9ACTN</name>
<reference evidence="2 3" key="1">
    <citation type="submission" date="2019-03" db="EMBL/GenBank/DDBJ databases">
        <title>Draft genome sequences of novel Actinobacteria.</title>
        <authorList>
            <person name="Sahin N."/>
            <person name="Ay H."/>
            <person name="Saygin H."/>
        </authorList>
    </citation>
    <scope>NUCLEOTIDE SEQUENCE [LARGE SCALE GENOMIC DNA]</scope>
    <source>
        <strain evidence="2 3">JCM 30547</strain>
    </source>
</reference>
<comment type="caution">
    <text evidence="2">The sequence shown here is derived from an EMBL/GenBank/DDBJ whole genome shotgun (WGS) entry which is preliminary data.</text>
</comment>
<keyword evidence="1" id="KW-1133">Transmembrane helix</keyword>
<dbReference type="OrthoDB" id="9868620at2"/>
<gene>
    <name evidence="2" type="ORF">E1261_44270</name>
</gene>
<organism evidence="2 3">
    <name type="scientific">Kribbella albertanoniae</name>
    <dbReference type="NCBI Taxonomy" id="1266829"/>
    <lineage>
        <taxon>Bacteria</taxon>
        <taxon>Bacillati</taxon>
        <taxon>Actinomycetota</taxon>
        <taxon>Actinomycetes</taxon>
        <taxon>Propionibacteriales</taxon>
        <taxon>Kribbellaceae</taxon>
        <taxon>Kribbella</taxon>
    </lineage>
</organism>
<proteinExistence type="predicted"/>
<evidence type="ECO:0000313" key="3">
    <source>
        <dbReference type="Proteomes" id="UP000295075"/>
    </source>
</evidence>
<keyword evidence="1" id="KW-0812">Transmembrane</keyword>
<sequence length="161" mass="18232">MPTTGDQTADVWDAEYRSAGQVVFPVRRSPAVLRVVLIGVLTVLQIASMATSDQAVAWWVIDWLILTMATTALTYCLWQLATRRPKVVVDREGIRKGRKLITWSTITTLDFSASATGLRIRSEAPPKRIFIPRDNVRDLAMGRAWLQHLLEFHRNSGSQQW</sequence>
<keyword evidence="3" id="KW-1185">Reference proteome</keyword>
<dbReference type="Proteomes" id="UP000295075">
    <property type="component" value="Unassembled WGS sequence"/>
</dbReference>
<dbReference type="EMBL" id="SMKA01000479">
    <property type="protein sequence ID" value="TDC14106.1"/>
    <property type="molecule type" value="Genomic_DNA"/>
</dbReference>
<feature type="transmembrane region" description="Helical" evidence="1">
    <location>
        <begin position="56"/>
        <end position="78"/>
    </location>
</feature>
<dbReference type="AlphaFoldDB" id="A0A4V6PA21"/>
<keyword evidence="1" id="KW-0472">Membrane</keyword>
<evidence type="ECO:0000256" key="1">
    <source>
        <dbReference type="SAM" id="Phobius"/>
    </source>
</evidence>
<feature type="transmembrane region" description="Helical" evidence="1">
    <location>
        <begin position="31"/>
        <end position="50"/>
    </location>
</feature>
<evidence type="ECO:0008006" key="4">
    <source>
        <dbReference type="Google" id="ProtNLM"/>
    </source>
</evidence>
<protein>
    <recommendedName>
        <fullName evidence="4">PH domain-containing protein</fullName>
    </recommendedName>
</protein>
<accession>A0A4V6PA21</accession>